<evidence type="ECO:0000313" key="4">
    <source>
        <dbReference type="Proteomes" id="UP000233276"/>
    </source>
</evidence>
<evidence type="ECO:0000256" key="1">
    <source>
        <dbReference type="SAM" id="SignalP"/>
    </source>
</evidence>
<sequence length="538" mass="54587">MNTNTLTRGLVGLAAAAALVLVPTLGASAAIVPTVGSTHDVYLIDVEEGTPITEGASLKWNKGVLAAPEASDTDFNSYFSIPAGADSVVKFISPRGKEADQSQWNAYAALGFTPNPGIQLPNLQPSSLTSNGQGSPSGIRSVFTAAGSYTGGDYSLGIAFLKNGGSQVVETDFVFVDVVATSDFNQGTWTFSTPHPAVAPTVTTQPADASVILGNSATFTAAASGSPAPAVQWQSSTDSGANWADVAGATSASLTVANTTLANNAARYRAVFTNTAGSVTTSAATLTVIDSVPTEPTGSDAHKVTITDPADGAKTITVPAGVANANKTLQAWAWSTPTSLGQVTTDANGDALVNISSLPAGAHTVALTLPADPDVLAWGTFTVPVASYPDKTATADVQATVTASDLWSLNAEKSAINFGNVARSATAATQSLGKVTVVDDRNVLKGWDLNVGWTSFTNAANDEIPGTALTVTPKAYTGYTLLDGVTLGSTGTKIAQSAAGVSTLTSGALFDADLVFTAPKDAKVGEYHSTLTLTLASK</sequence>
<accession>A0A2K9D7S3</accession>
<dbReference type="Pfam" id="PF07679">
    <property type="entry name" value="I-set"/>
    <property type="match status" value="1"/>
</dbReference>
<dbReference type="Proteomes" id="UP000233276">
    <property type="component" value="Chromosome"/>
</dbReference>
<feature type="domain" description="Ig-like" evidence="2">
    <location>
        <begin position="200"/>
        <end position="287"/>
    </location>
</feature>
<dbReference type="KEGG" id="mhos:CXR34_05230"/>
<reference evidence="3 4" key="1">
    <citation type="submission" date="2017-12" db="EMBL/GenBank/DDBJ databases">
        <title>Isolation and characterization of estrogens degradatiion strain Microbacterium hominis SJTG1.</title>
        <authorList>
            <person name="Xiong W."/>
            <person name="Yin C."/>
            <person name="Zheng D."/>
            <person name="Liang R."/>
        </authorList>
    </citation>
    <scope>NUCLEOTIDE SEQUENCE [LARGE SCALE GENOMIC DNA]</scope>
    <source>
        <strain evidence="3 4">SJTG1</strain>
    </source>
</reference>
<dbReference type="Gene3D" id="2.60.40.10">
    <property type="entry name" value="Immunoglobulins"/>
    <property type="match status" value="1"/>
</dbReference>
<dbReference type="EMBL" id="CP025299">
    <property type="protein sequence ID" value="AUG28932.1"/>
    <property type="molecule type" value="Genomic_DNA"/>
</dbReference>
<dbReference type="InterPro" id="IPR013783">
    <property type="entry name" value="Ig-like_fold"/>
</dbReference>
<dbReference type="RefSeq" id="WP_101305807.1">
    <property type="nucleotide sequence ID" value="NZ_CP025299.1"/>
</dbReference>
<dbReference type="InterPro" id="IPR007110">
    <property type="entry name" value="Ig-like_dom"/>
</dbReference>
<dbReference type="AlphaFoldDB" id="A0A2K9D7S3"/>
<gene>
    <name evidence="3" type="ORF">CXR34_05230</name>
</gene>
<dbReference type="InterPro" id="IPR036179">
    <property type="entry name" value="Ig-like_dom_sf"/>
</dbReference>
<keyword evidence="1" id="KW-0732">Signal</keyword>
<feature type="signal peptide" evidence="1">
    <location>
        <begin position="1"/>
        <end position="29"/>
    </location>
</feature>
<dbReference type="PROSITE" id="PS50835">
    <property type="entry name" value="IG_LIKE"/>
    <property type="match status" value="1"/>
</dbReference>
<protein>
    <recommendedName>
        <fullName evidence="2">Ig-like domain-containing protein</fullName>
    </recommendedName>
</protein>
<proteinExistence type="predicted"/>
<name>A0A2K9D7S3_9MICO</name>
<organism evidence="3 4">
    <name type="scientific">Microbacterium hominis</name>
    <dbReference type="NCBI Taxonomy" id="162426"/>
    <lineage>
        <taxon>Bacteria</taxon>
        <taxon>Bacillati</taxon>
        <taxon>Actinomycetota</taxon>
        <taxon>Actinomycetes</taxon>
        <taxon>Micrococcales</taxon>
        <taxon>Microbacteriaceae</taxon>
        <taxon>Microbacterium</taxon>
    </lineage>
</organism>
<evidence type="ECO:0000259" key="2">
    <source>
        <dbReference type="PROSITE" id="PS50835"/>
    </source>
</evidence>
<dbReference type="GO" id="GO:0005975">
    <property type="term" value="P:carbohydrate metabolic process"/>
    <property type="evidence" value="ECO:0007669"/>
    <property type="project" value="UniProtKB-ARBA"/>
</dbReference>
<dbReference type="SUPFAM" id="SSF48726">
    <property type="entry name" value="Immunoglobulin"/>
    <property type="match status" value="1"/>
</dbReference>
<feature type="chain" id="PRO_5014668907" description="Ig-like domain-containing protein" evidence="1">
    <location>
        <begin position="30"/>
        <end position="538"/>
    </location>
</feature>
<evidence type="ECO:0000313" key="3">
    <source>
        <dbReference type="EMBL" id="AUG28932.1"/>
    </source>
</evidence>
<dbReference type="InterPro" id="IPR013098">
    <property type="entry name" value="Ig_I-set"/>
</dbReference>